<evidence type="ECO:0000256" key="1">
    <source>
        <dbReference type="ARBA" id="ARBA00004123"/>
    </source>
</evidence>
<evidence type="ECO:0000256" key="7">
    <source>
        <dbReference type="ARBA" id="ARBA00023163"/>
    </source>
</evidence>
<protein>
    <recommendedName>
        <fullName evidence="12">C2H2-type domain-containing protein</fullName>
    </recommendedName>
</protein>
<keyword evidence="2" id="KW-0479">Metal-binding</keyword>
<comment type="caution">
    <text evidence="13">The sequence shown here is derived from an EMBL/GenBank/DDBJ whole genome shotgun (WGS) entry which is preliminary data.</text>
</comment>
<dbReference type="PROSITE" id="PS00028">
    <property type="entry name" value="ZINC_FINGER_C2H2_1"/>
    <property type="match status" value="1"/>
</dbReference>
<dbReference type="PANTHER" id="PTHR23233:SF84">
    <property type="entry name" value="FI23031P1"/>
    <property type="match status" value="1"/>
</dbReference>
<evidence type="ECO:0000256" key="3">
    <source>
        <dbReference type="ARBA" id="ARBA00022737"/>
    </source>
</evidence>
<evidence type="ECO:0000313" key="14">
    <source>
        <dbReference type="Proteomes" id="UP000194236"/>
    </source>
</evidence>
<dbReference type="EMBL" id="MUJZ01059462">
    <property type="protein sequence ID" value="OTF71746.1"/>
    <property type="molecule type" value="Genomic_DNA"/>
</dbReference>
<dbReference type="Pfam" id="PF00096">
    <property type="entry name" value="zf-C2H2"/>
    <property type="match status" value="1"/>
</dbReference>
<dbReference type="PANTHER" id="PTHR23233">
    <property type="entry name" value="SAL-LIKE PROTEIN"/>
    <property type="match status" value="1"/>
</dbReference>
<keyword evidence="7" id="KW-0804">Transcription</keyword>
<keyword evidence="4 10" id="KW-0863">Zinc-finger</keyword>
<keyword evidence="5" id="KW-0862">Zinc</keyword>
<evidence type="ECO:0000256" key="10">
    <source>
        <dbReference type="PROSITE-ProRule" id="PRU00042"/>
    </source>
</evidence>
<dbReference type="GO" id="GO:0005634">
    <property type="term" value="C:nucleus"/>
    <property type="evidence" value="ECO:0007669"/>
    <property type="project" value="UniProtKB-SubCell"/>
</dbReference>
<evidence type="ECO:0000256" key="5">
    <source>
        <dbReference type="ARBA" id="ARBA00022833"/>
    </source>
</evidence>
<dbReference type="InterPro" id="IPR051565">
    <property type="entry name" value="Sal_C2H2-zinc-finger"/>
</dbReference>
<dbReference type="Gene3D" id="3.30.160.60">
    <property type="entry name" value="Classic Zinc Finger"/>
    <property type="match status" value="1"/>
</dbReference>
<keyword evidence="6" id="KW-0805">Transcription regulation</keyword>
<evidence type="ECO:0000313" key="13">
    <source>
        <dbReference type="EMBL" id="OTF71746.1"/>
    </source>
</evidence>
<dbReference type="SMART" id="SM00355">
    <property type="entry name" value="ZnF_C2H2"/>
    <property type="match status" value="1"/>
</dbReference>
<proteinExistence type="inferred from homology"/>
<dbReference type="GO" id="GO:0000978">
    <property type="term" value="F:RNA polymerase II cis-regulatory region sequence-specific DNA binding"/>
    <property type="evidence" value="ECO:0007669"/>
    <property type="project" value="TreeGrafter"/>
</dbReference>
<dbReference type="PROSITE" id="PS50157">
    <property type="entry name" value="ZINC_FINGER_C2H2_2"/>
    <property type="match status" value="1"/>
</dbReference>
<dbReference type="AlphaFoldDB" id="A0A1Y3AWC1"/>
<dbReference type="GO" id="GO:0000981">
    <property type="term" value="F:DNA-binding transcription factor activity, RNA polymerase II-specific"/>
    <property type="evidence" value="ECO:0007669"/>
    <property type="project" value="TreeGrafter"/>
</dbReference>
<evidence type="ECO:0000256" key="2">
    <source>
        <dbReference type="ARBA" id="ARBA00022723"/>
    </source>
</evidence>
<organism evidence="13 14">
    <name type="scientific">Euroglyphus maynei</name>
    <name type="common">Mayne's house dust mite</name>
    <dbReference type="NCBI Taxonomy" id="6958"/>
    <lineage>
        <taxon>Eukaryota</taxon>
        <taxon>Metazoa</taxon>
        <taxon>Ecdysozoa</taxon>
        <taxon>Arthropoda</taxon>
        <taxon>Chelicerata</taxon>
        <taxon>Arachnida</taxon>
        <taxon>Acari</taxon>
        <taxon>Acariformes</taxon>
        <taxon>Sarcoptiformes</taxon>
        <taxon>Astigmata</taxon>
        <taxon>Psoroptidia</taxon>
        <taxon>Analgoidea</taxon>
        <taxon>Pyroglyphidae</taxon>
        <taxon>Pyroglyphinae</taxon>
        <taxon>Euroglyphus</taxon>
    </lineage>
</organism>
<dbReference type="InterPro" id="IPR013087">
    <property type="entry name" value="Znf_C2H2_type"/>
</dbReference>
<accession>A0A1Y3AWC1</accession>
<comment type="subcellular location">
    <subcellularLocation>
        <location evidence="1">Nucleus</location>
    </subcellularLocation>
</comment>
<feature type="region of interest" description="Disordered" evidence="11">
    <location>
        <begin position="64"/>
        <end position="111"/>
    </location>
</feature>
<evidence type="ECO:0000256" key="4">
    <source>
        <dbReference type="ARBA" id="ARBA00022771"/>
    </source>
</evidence>
<dbReference type="SUPFAM" id="SSF57667">
    <property type="entry name" value="beta-beta-alpha zinc fingers"/>
    <property type="match status" value="1"/>
</dbReference>
<feature type="compositionally biased region" description="Low complexity" evidence="11">
    <location>
        <begin position="79"/>
        <end position="97"/>
    </location>
</feature>
<dbReference type="FunFam" id="3.30.160.60:FF:000130">
    <property type="entry name" value="Spalt-like transcription factor 4"/>
    <property type="match status" value="1"/>
</dbReference>
<dbReference type="InterPro" id="IPR036236">
    <property type="entry name" value="Znf_C2H2_sf"/>
</dbReference>
<evidence type="ECO:0000256" key="8">
    <source>
        <dbReference type="ARBA" id="ARBA00023242"/>
    </source>
</evidence>
<dbReference type="GO" id="GO:0008270">
    <property type="term" value="F:zinc ion binding"/>
    <property type="evidence" value="ECO:0007669"/>
    <property type="project" value="UniProtKB-KW"/>
</dbReference>
<feature type="non-terminal residue" evidence="13">
    <location>
        <position position="123"/>
    </location>
</feature>
<feature type="domain" description="C2H2-type" evidence="12">
    <location>
        <begin position="10"/>
        <end position="39"/>
    </location>
</feature>
<evidence type="ECO:0000256" key="6">
    <source>
        <dbReference type="ARBA" id="ARBA00023015"/>
    </source>
</evidence>
<name>A0A1Y3AWC1_EURMA</name>
<gene>
    <name evidence="13" type="ORF">BLA29_012793</name>
</gene>
<keyword evidence="3" id="KW-0677">Repeat</keyword>
<keyword evidence="14" id="KW-1185">Reference proteome</keyword>
<dbReference type="OrthoDB" id="6511534at2759"/>
<dbReference type="Proteomes" id="UP000194236">
    <property type="component" value="Unassembled WGS sequence"/>
</dbReference>
<evidence type="ECO:0000256" key="9">
    <source>
        <dbReference type="ARBA" id="ARBA00038474"/>
    </source>
</evidence>
<evidence type="ECO:0000259" key="12">
    <source>
        <dbReference type="PROSITE" id="PS50157"/>
    </source>
</evidence>
<reference evidence="13 14" key="1">
    <citation type="submission" date="2017-03" db="EMBL/GenBank/DDBJ databases">
        <title>Genome Survey of Euroglyphus maynei.</title>
        <authorList>
            <person name="Arlian L.G."/>
            <person name="Morgan M.S."/>
            <person name="Rider S.D."/>
        </authorList>
    </citation>
    <scope>NUCLEOTIDE SEQUENCE [LARGE SCALE GENOMIC DNA]</scope>
    <source>
        <strain evidence="13">Arlian Lab</strain>
        <tissue evidence="13">Whole body</tissue>
    </source>
</reference>
<keyword evidence="8" id="KW-0539">Nucleus</keyword>
<evidence type="ECO:0000256" key="11">
    <source>
        <dbReference type="SAM" id="MobiDB-lite"/>
    </source>
</evidence>
<sequence length="123" mass="13883">MRTHTGDKPFKCQVCGRAFTTKGNLKVHMGTHIYTHSNPSRRGRRMSIDLPSLKLCENIVQNNSSTMAEQYHRKKSEIQSSQTPKSPTPPTAALSSTEMSDSDNHPNPDSDLFLRFLNPHFLN</sequence>
<comment type="similarity">
    <text evidence="9">Belongs to the sal C2H2-type zinc-finger protein family.</text>
</comment>